<dbReference type="EMBL" id="LAZR01007396">
    <property type="protein sequence ID" value="KKM85513.1"/>
    <property type="molecule type" value="Genomic_DNA"/>
</dbReference>
<comment type="caution">
    <text evidence="1">The sequence shown here is derived from an EMBL/GenBank/DDBJ whole genome shotgun (WGS) entry which is preliminary data.</text>
</comment>
<name>A0A0F9KUV5_9ZZZZ</name>
<feature type="non-terminal residue" evidence="1">
    <location>
        <position position="387"/>
    </location>
</feature>
<reference evidence="1" key="1">
    <citation type="journal article" date="2015" name="Nature">
        <title>Complex archaea that bridge the gap between prokaryotes and eukaryotes.</title>
        <authorList>
            <person name="Spang A."/>
            <person name="Saw J.H."/>
            <person name="Jorgensen S.L."/>
            <person name="Zaremba-Niedzwiedzka K."/>
            <person name="Martijn J."/>
            <person name="Lind A.E."/>
            <person name="van Eijk R."/>
            <person name="Schleper C."/>
            <person name="Guy L."/>
            <person name="Ettema T.J."/>
        </authorList>
    </citation>
    <scope>NUCLEOTIDE SEQUENCE</scope>
</reference>
<accession>A0A0F9KUV5</accession>
<dbReference type="AlphaFoldDB" id="A0A0F9KUV5"/>
<evidence type="ECO:0000313" key="1">
    <source>
        <dbReference type="EMBL" id="KKM85513.1"/>
    </source>
</evidence>
<proteinExistence type="predicted"/>
<gene>
    <name evidence="1" type="ORF">LCGC14_1288200</name>
</gene>
<organism evidence="1">
    <name type="scientific">marine sediment metagenome</name>
    <dbReference type="NCBI Taxonomy" id="412755"/>
    <lineage>
        <taxon>unclassified sequences</taxon>
        <taxon>metagenomes</taxon>
        <taxon>ecological metagenomes</taxon>
    </lineage>
</organism>
<protein>
    <submittedName>
        <fullName evidence="1">Uncharacterized protein</fullName>
    </submittedName>
</protein>
<sequence>MDYKKVVEEQEKLNSELHQRMDNDVRLRDLLKYILSDSLMRPLSGIIHVTLNKPAVFYANVFSALNNAKENIVVESDTNDFDTHYIEDFRRAGFNAANARLRKQDRDEIEPYIDEQSCMRGRAGALVIFQMKNGILVPDVRMWDRRHVSYETGEDGLLWAGINEKRSMDKIKSQYPEEILKWHIDTSRPFAMVLDVWHRKGNEVWIGGQKVLEQEHEFGYTPVVLETVTLGSMLSDEGTRRGESIYFLIRDIIPQLNRLASIVATQTQVRVKPPIQTENTGGKTAEPPDYEEIMDMGSSSSADPNMLTKILDTGDVNRAASILFTMIDTALQEGSLSSSDLGVPGSPPQSGVSLLIRKEGRAQIFFPRLEVKSNLKLGIGDMFTEQV</sequence>